<dbReference type="Proteomes" id="UP000245362">
    <property type="component" value="Unassembled WGS sequence"/>
</dbReference>
<evidence type="ECO:0000313" key="2">
    <source>
        <dbReference type="EMBL" id="PWI31092.1"/>
    </source>
</evidence>
<dbReference type="EMBL" id="QFWT01000023">
    <property type="protein sequence ID" value="PWI31092.1"/>
    <property type="molecule type" value="Genomic_DNA"/>
</dbReference>
<name>A0A2U3B2V9_9VIBR</name>
<protein>
    <submittedName>
        <fullName evidence="2">Uncharacterized protein</fullName>
    </submittedName>
</protein>
<evidence type="ECO:0000313" key="3">
    <source>
        <dbReference type="Proteomes" id="UP000245362"/>
    </source>
</evidence>
<sequence length="179" mass="20672">MDWEGVFRIIIAGLGAVGGAAVIIFGLSSWLGKVWAARILQNEKSQLDQMNFEYQTKFSSLHQKRAEVVAETYSLIRDVYNRVCDYAAHNGNTSENREKVYKSISSLTNYYPKRRIFINKKIATKIDRLRTDLEYIAREVEAEGEEYYSENMYSRIYGQASEALTDLENEFRVLLGEEI</sequence>
<keyword evidence="1" id="KW-1133">Transmembrane helix</keyword>
<organism evidence="2 3">
    <name type="scientific">Vibrio albus</name>
    <dbReference type="NCBI Taxonomy" id="2200953"/>
    <lineage>
        <taxon>Bacteria</taxon>
        <taxon>Pseudomonadati</taxon>
        <taxon>Pseudomonadota</taxon>
        <taxon>Gammaproteobacteria</taxon>
        <taxon>Vibrionales</taxon>
        <taxon>Vibrionaceae</taxon>
        <taxon>Vibrio</taxon>
    </lineage>
</organism>
<proteinExistence type="predicted"/>
<feature type="transmembrane region" description="Helical" evidence="1">
    <location>
        <begin position="6"/>
        <end position="31"/>
    </location>
</feature>
<comment type="caution">
    <text evidence="2">The sequence shown here is derived from an EMBL/GenBank/DDBJ whole genome shotgun (WGS) entry which is preliminary data.</text>
</comment>
<dbReference type="AlphaFoldDB" id="A0A2U3B2V9"/>
<accession>A0A2U3B2V9</accession>
<keyword evidence="1" id="KW-0472">Membrane</keyword>
<reference evidence="2 3" key="1">
    <citation type="submission" date="2018-05" db="EMBL/GenBank/DDBJ databases">
        <title>Vibrio limimaris sp. nov., isolated from marine sediment.</title>
        <authorList>
            <person name="Li C.-M."/>
        </authorList>
    </citation>
    <scope>NUCLEOTIDE SEQUENCE [LARGE SCALE GENOMIC DNA]</scope>
    <source>
        <strain evidence="2 3">E4404</strain>
    </source>
</reference>
<dbReference type="RefSeq" id="WP_109321326.1">
    <property type="nucleotide sequence ID" value="NZ_QFWT01000023.1"/>
</dbReference>
<gene>
    <name evidence="2" type="ORF">DI392_19295</name>
</gene>
<keyword evidence="3" id="KW-1185">Reference proteome</keyword>
<keyword evidence="1" id="KW-0812">Transmembrane</keyword>
<evidence type="ECO:0000256" key="1">
    <source>
        <dbReference type="SAM" id="Phobius"/>
    </source>
</evidence>
<dbReference type="OrthoDB" id="5918499at2"/>